<feature type="compositionally biased region" description="Low complexity" evidence="1">
    <location>
        <begin position="51"/>
        <end position="60"/>
    </location>
</feature>
<evidence type="ECO:0000256" key="1">
    <source>
        <dbReference type="SAM" id="MobiDB-lite"/>
    </source>
</evidence>
<organism evidence="3 4">
    <name type="scientific">Microbispora oryzae</name>
    <dbReference type="NCBI Taxonomy" id="2806554"/>
    <lineage>
        <taxon>Bacteria</taxon>
        <taxon>Bacillati</taxon>
        <taxon>Actinomycetota</taxon>
        <taxon>Actinomycetes</taxon>
        <taxon>Streptosporangiales</taxon>
        <taxon>Streptosporangiaceae</taxon>
        <taxon>Microbispora</taxon>
    </lineage>
</organism>
<protein>
    <submittedName>
        <fullName evidence="3">Uncharacterized protein</fullName>
    </submittedName>
</protein>
<dbReference type="RefSeq" id="WP_210155090.1">
    <property type="nucleotide sequence ID" value="NZ_JAFCNB010000003.1"/>
</dbReference>
<feature type="transmembrane region" description="Helical" evidence="2">
    <location>
        <begin position="12"/>
        <end position="38"/>
    </location>
</feature>
<evidence type="ECO:0000256" key="2">
    <source>
        <dbReference type="SAM" id="Phobius"/>
    </source>
</evidence>
<evidence type="ECO:0000313" key="3">
    <source>
        <dbReference type="EMBL" id="MBP2703815.1"/>
    </source>
</evidence>
<keyword evidence="2" id="KW-1133">Transmembrane helix</keyword>
<accession>A0A940WLS6</accession>
<dbReference type="AlphaFoldDB" id="A0A940WLS6"/>
<dbReference type="EMBL" id="JAFCNB010000003">
    <property type="protein sequence ID" value="MBP2703815.1"/>
    <property type="molecule type" value="Genomic_DNA"/>
</dbReference>
<keyword evidence="4" id="KW-1185">Reference proteome</keyword>
<feature type="region of interest" description="Disordered" evidence="1">
    <location>
        <begin position="51"/>
        <end position="90"/>
    </location>
</feature>
<comment type="caution">
    <text evidence="3">The sequence shown here is derived from an EMBL/GenBank/DDBJ whole genome shotgun (WGS) entry which is preliminary data.</text>
</comment>
<dbReference type="Proteomes" id="UP000674234">
    <property type="component" value="Unassembled WGS sequence"/>
</dbReference>
<keyword evidence="2" id="KW-0812">Transmembrane</keyword>
<gene>
    <name evidence="3" type="ORF">JOL79_08355</name>
</gene>
<keyword evidence="2" id="KW-0472">Membrane</keyword>
<name>A0A940WLS6_9ACTN</name>
<proteinExistence type="predicted"/>
<reference evidence="3" key="1">
    <citation type="submission" date="2021-02" db="EMBL/GenBank/DDBJ databases">
        <title>Draft genome sequence of Microbispora sp. RL4-1S isolated from rice leaves in Thailand.</title>
        <authorList>
            <person name="Muangham S."/>
            <person name="Duangmal K."/>
        </authorList>
    </citation>
    <scope>NUCLEOTIDE SEQUENCE</scope>
    <source>
        <strain evidence="3">RL4-1S</strain>
    </source>
</reference>
<sequence length="90" mass="8965">MIELLGLAVSAVAAAGLVLLATVLIAFLTLAVLGLLAASIGWHSSRRRSAAVTSRSAAVTPPGPVRGGAQAHGASRQRTRTSGRPSGQPG</sequence>
<evidence type="ECO:0000313" key="4">
    <source>
        <dbReference type="Proteomes" id="UP000674234"/>
    </source>
</evidence>